<name>A0A9W7W5M6_9PEZI</name>
<dbReference type="PANTHER" id="PTHR24321:SF8">
    <property type="entry name" value="ESTRADIOL 17-BETA-DEHYDROGENASE 8-RELATED"/>
    <property type="match status" value="1"/>
</dbReference>
<keyword evidence="2" id="KW-0521">NADP</keyword>
<comment type="caution">
    <text evidence="4">The sequence shown here is derived from an EMBL/GenBank/DDBJ whole genome shotgun (WGS) entry which is preliminary data.</text>
</comment>
<reference evidence="4 5" key="1">
    <citation type="journal article" date="2018" name="IMA Fungus">
        <title>IMA Genome-F 10: Nine draft genome sequences of Claviceps purpurea s.lat., including C. arundinis, C. humidiphila, and C. cf. spartinae, pseudomolecules for the pitch canker pathogen Fusarium circinatum, draft genome of Davidsoniella eucalypti, Grosmannia galeiformis, Quambalaria eucalypti, and Teratosphaeria destructans.</title>
        <authorList>
            <person name="Wingfield B.D."/>
            <person name="Liu M."/>
            <person name="Nguyen H.D."/>
            <person name="Lane F.A."/>
            <person name="Morgan S.W."/>
            <person name="De Vos L."/>
            <person name="Wilken P.M."/>
            <person name="Duong T.A."/>
            <person name="Aylward J."/>
            <person name="Coetzee M.P."/>
            <person name="Dadej K."/>
            <person name="De Beer Z.W."/>
            <person name="Findlay W."/>
            <person name="Havenga M."/>
            <person name="Kolarik M."/>
            <person name="Menzies J.G."/>
            <person name="Naidoo K."/>
            <person name="Pochopski O."/>
            <person name="Shoukouhi P."/>
            <person name="Santana Q.C."/>
            <person name="Seifert K.A."/>
            <person name="Soal N."/>
            <person name="Steenkamp E.T."/>
            <person name="Tatham C.T."/>
            <person name="van der Nest M.A."/>
            <person name="Wingfield M.J."/>
        </authorList>
    </citation>
    <scope>NUCLEOTIDE SEQUENCE [LARGE SCALE GENOMIC DNA]</scope>
    <source>
        <strain evidence="4">CMW44962</strain>
    </source>
</reference>
<reference evidence="4 5" key="2">
    <citation type="journal article" date="2021" name="Curr. Genet.">
        <title>Genetic response to nitrogen starvation in the aggressive Eucalyptus foliar pathogen Teratosphaeria destructans.</title>
        <authorList>
            <person name="Havenga M."/>
            <person name="Wingfield B.D."/>
            <person name="Wingfield M.J."/>
            <person name="Dreyer L.L."/>
            <person name="Roets F."/>
            <person name="Aylward J."/>
        </authorList>
    </citation>
    <scope>NUCLEOTIDE SEQUENCE [LARGE SCALE GENOMIC DNA]</scope>
    <source>
        <strain evidence="4">CMW44962</strain>
    </source>
</reference>
<dbReference type="Proteomes" id="UP001138500">
    <property type="component" value="Unassembled WGS sequence"/>
</dbReference>
<dbReference type="EMBL" id="RIBY02000413">
    <property type="protein sequence ID" value="KAH9843261.1"/>
    <property type="molecule type" value="Genomic_DNA"/>
</dbReference>
<organism evidence="4 5">
    <name type="scientific">Teratosphaeria destructans</name>
    <dbReference type="NCBI Taxonomy" id="418781"/>
    <lineage>
        <taxon>Eukaryota</taxon>
        <taxon>Fungi</taxon>
        <taxon>Dikarya</taxon>
        <taxon>Ascomycota</taxon>
        <taxon>Pezizomycotina</taxon>
        <taxon>Dothideomycetes</taxon>
        <taxon>Dothideomycetidae</taxon>
        <taxon>Mycosphaerellales</taxon>
        <taxon>Teratosphaeriaceae</taxon>
        <taxon>Teratosphaeria</taxon>
    </lineage>
</organism>
<dbReference type="CDD" id="cd05233">
    <property type="entry name" value="SDR_c"/>
    <property type="match status" value="1"/>
</dbReference>
<evidence type="ECO:0000313" key="4">
    <source>
        <dbReference type="EMBL" id="KAH9843261.1"/>
    </source>
</evidence>
<keyword evidence="5" id="KW-1185">Reference proteome</keyword>
<protein>
    <submittedName>
        <fullName evidence="4">KR domain</fullName>
    </submittedName>
</protein>
<keyword evidence="3" id="KW-0560">Oxidoreductase</keyword>
<accession>A0A9W7W5M6</accession>
<dbReference type="InterPro" id="IPR036291">
    <property type="entry name" value="NAD(P)-bd_dom_sf"/>
</dbReference>
<evidence type="ECO:0000313" key="5">
    <source>
        <dbReference type="Proteomes" id="UP001138500"/>
    </source>
</evidence>
<proteinExistence type="inferred from homology"/>
<evidence type="ECO:0000256" key="2">
    <source>
        <dbReference type="ARBA" id="ARBA00022857"/>
    </source>
</evidence>
<dbReference type="PROSITE" id="PS00061">
    <property type="entry name" value="ADH_SHORT"/>
    <property type="match status" value="1"/>
</dbReference>
<dbReference type="Gene3D" id="3.40.50.720">
    <property type="entry name" value="NAD(P)-binding Rossmann-like Domain"/>
    <property type="match status" value="1"/>
</dbReference>
<dbReference type="GO" id="GO:0016491">
    <property type="term" value="F:oxidoreductase activity"/>
    <property type="evidence" value="ECO:0007669"/>
    <property type="project" value="UniProtKB-KW"/>
</dbReference>
<dbReference type="PANTHER" id="PTHR24321">
    <property type="entry name" value="DEHYDROGENASES, SHORT CHAIN"/>
    <property type="match status" value="1"/>
</dbReference>
<dbReference type="InterPro" id="IPR020904">
    <property type="entry name" value="Sc_DH/Rdtase_CS"/>
</dbReference>
<dbReference type="Pfam" id="PF13561">
    <property type="entry name" value="adh_short_C2"/>
    <property type="match status" value="1"/>
</dbReference>
<evidence type="ECO:0000256" key="1">
    <source>
        <dbReference type="ARBA" id="ARBA00006484"/>
    </source>
</evidence>
<evidence type="ECO:0000256" key="3">
    <source>
        <dbReference type="ARBA" id="ARBA00023002"/>
    </source>
</evidence>
<comment type="similarity">
    <text evidence="1">Belongs to the short-chain dehydrogenases/reductases (SDR) family.</text>
</comment>
<dbReference type="PRINTS" id="PR00080">
    <property type="entry name" value="SDRFAMILY"/>
</dbReference>
<dbReference type="SUPFAM" id="SSF51735">
    <property type="entry name" value="NAD(P)-binding Rossmann-fold domains"/>
    <property type="match status" value="1"/>
</dbReference>
<gene>
    <name evidence="4" type="ORF">Tdes44962_MAKER07582</name>
</gene>
<dbReference type="InterPro" id="IPR002347">
    <property type="entry name" value="SDR_fam"/>
</dbReference>
<dbReference type="PRINTS" id="PR00081">
    <property type="entry name" value="GDHRDH"/>
</dbReference>
<dbReference type="OrthoDB" id="417891at2759"/>
<dbReference type="AlphaFoldDB" id="A0A9W7W5M6"/>
<sequence length="260" mass="27326">MESVPHKHKTALVTGGCGGLGRAIAETLLQSGANVIVCDVKDAQVEDFRENVSAAYPECTLVSKVDITDDAALEQLFADGEGMFGHIDIVINNAAIMDKFDPIGEVDRVTWDRVMATNVTAPAMVSKLAVNSFLKHGVKGAIVNICSVAGVRGFVAGAAYTASKHALIGLTKNTGVFYGDKGVRCNAIIAGAMDTHIVADVYKVLNPEGLAMMNRTFPSDHQRLVEVEKVAKLASFLCSDAAADLINGTCVTADGGWAAN</sequence>
<dbReference type="FunFam" id="3.40.50.720:FF:000084">
    <property type="entry name" value="Short-chain dehydrogenase reductase"/>
    <property type="match status" value="1"/>
</dbReference>